<dbReference type="GO" id="GO:0003700">
    <property type="term" value="F:DNA-binding transcription factor activity"/>
    <property type="evidence" value="ECO:0007669"/>
    <property type="project" value="InterPro"/>
</dbReference>
<dbReference type="EMBL" id="JAUHHV010000007">
    <property type="protein sequence ID" value="KAK1418231.1"/>
    <property type="molecule type" value="Genomic_DNA"/>
</dbReference>
<keyword evidence="3" id="KW-0804">Transcription</keyword>
<dbReference type="Proteomes" id="UP001229421">
    <property type="component" value="Unassembled WGS sequence"/>
</dbReference>
<evidence type="ECO:0000256" key="4">
    <source>
        <dbReference type="ARBA" id="ARBA00023242"/>
    </source>
</evidence>
<dbReference type="GO" id="GO:0009960">
    <property type="term" value="P:endosperm development"/>
    <property type="evidence" value="ECO:0007669"/>
    <property type="project" value="InterPro"/>
</dbReference>
<dbReference type="CDD" id="cd04873">
    <property type="entry name" value="ACT_UUR-ACR-like"/>
    <property type="match status" value="1"/>
</dbReference>
<keyword evidence="9" id="KW-1185">Reference proteome</keyword>
<sequence>MGHEEKGFFWEAYPWVVMSEKSTGASASGNEKKTSSVVDDNSLLDLSIGSKNHSHMKKPKVEDANGGSCNRNDNGKRKVEEASDDHLLTFTERGRRKKMRNMFNQLHALLPQLQPKVDKYTVVDEAIGYIKSLQQTLQNLETKKQERLYGVAITNSTTNGSLLQPQRSECDTSYLANQGSSTGQISFPRMVFRTWGSSNVTFNVCGVDAHINICSTRKPGLFTTICLVLEELKLEIVSAHVTSDESKTLFMIHAHANTRDQLMETFPYDEICKQAATRIMHLLNSRAS</sequence>
<keyword evidence="4" id="KW-0539">Nucleus</keyword>
<dbReference type="InterPro" id="IPR045239">
    <property type="entry name" value="bHLH95_bHLH"/>
</dbReference>
<dbReference type="Pfam" id="PF00010">
    <property type="entry name" value="HLH"/>
    <property type="match status" value="1"/>
</dbReference>
<evidence type="ECO:0000313" key="8">
    <source>
        <dbReference type="EMBL" id="KAK1418231.1"/>
    </source>
</evidence>
<dbReference type="Gene3D" id="4.10.280.10">
    <property type="entry name" value="Helix-loop-helix DNA-binding domain"/>
    <property type="match status" value="1"/>
</dbReference>
<dbReference type="PANTHER" id="PTHR46772:SF8">
    <property type="entry name" value="TRANSCRIPTION FACTOR BHLH95"/>
    <property type="match status" value="1"/>
</dbReference>
<dbReference type="InterPro" id="IPR036638">
    <property type="entry name" value="HLH_DNA-bd_sf"/>
</dbReference>
<dbReference type="GO" id="GO:0005634">
    <property type="term" value="C:nucleus"/>
    <property type="evidence" value="ECO:0007669"/>
    <property type="project" value="UniProtKB-SubCell"/>
</dbReference>
<dbReference type="InterPro" id="IPR044278">
    <property type="entry name" value="BHLH95-like"/>
</dbReference>
<evidence type="ECO:0000313" key="9">
    <source>
        <dbReference type="Proteomes" id="UP001229421"/>
    </source>
</evidence>
<accession>A0AAD8KEP4</accession>
<dbReference type="SMART" id="SM00353">
    <property type="entry name" value="HLH"/>
    <property type="match status" value="1"/>
</dbReference>
<feature type="domain" description="BHLH" evidence="6">
    <location>
        <begin position="83"/>
        <end position="133"/>
    </location>
</feature>
<evidence type="ECO:0000256" key="5">
    <source>
        <dbReference type="SAM" id="MobiDB-lite"/>
    </source>
</evidence>
<name>A0AAD8KEP4_TARER</name>
<evidence type="ECO:0000259" key="6">
    <source>
        <dbReference type="PROSITE" id="PS50888"/>
    </source>
</evidence>
<evidence type="ECO:0000256" key="3">
    <source>
        <dbReference type="ARBA" id="ARBA00023163"/>
    </source>
</evidence>
<organism evidence="7 9">
    <name type="scientific">Tagetes erecta</name>
    <name type="common">African marigold</name>
    <dbReference type="NCBI Taxonomy" id="13708"/>
    <lineage>
        <taxon>Eukaryota</taxon>
        <taxon>Viridiplantae</taxon>
        <taxon>Streptophyta</taxon>
        <taxon>Embryophyta</taxon>
        <taxon>Tracheophyta</taxon>
        <taxon>Spermatophyta</taxon>
        <taxon>Magnoliopsida</taxon>
        <taxon>eudicotyledons</taxon>
        <taxon>Gunneridae</taxon>
        <taxon>Pentapetalae</taxon>
        <taxon>asterids</taxon>
        <taxon>campanulids</taxon>
        <taxon>Asterales</taxon>
        <taxon>Asteraceae</taxon>
        <taxon>Asteroideae</taxon>
        <taxon>Heliantheae alliance</taxon>
        <taxon>Tageteae</taxon>
        <taxon>Tagetes</taxon>
    </lineage>
</organism>
<dbReference type="Pfam" id="PF22754">
    <property type="entry name" value="bHLH-TF_ACT-like_plant"/>
    <property type="match status" value="1"/>
</dbReference>
<dbReference type="InterPro" id="IPR054502">
    <property type="entry name" value="bHLH-TF_ACT-like_plant"/>
</dbReference>
<dbReference type="InterPro" id="IPR011598">
    <property type="entry name" value="bHLH_dom"/>
</dbReference>
<keyword evidence="2" id="KW-0805">Transcription regulation</keyword>
<proteinExistence type="predicted"/>
<evidence type="ECO:0000313" key="7">
    <source>
        <dbReference type="EMBL" id="KAK1418225.1"/>
    </source>
</evidence>
<dbReference type="PANTHER" id="PTHR46772">
    <property type="entry name" value="BHLH DOMAIN-CONTAINING PROTEIN"/>
    <property type="match status" value="1"/>
</dbReference>
<dbReference type="SUPFAM" id="SSF47459">
    <property type="entry name" value="HLH, helix-loop-helix DNA-binding domain"/>
    <property type="match status" value="1"/>
</dbReference>
<evidence type="ECO:0000256" key="1">
    <source>
        <dbReference type="ARBA" id="ARBA00004123"/>
    </source>
</evidence>
<protein>
    <recommendedName>
        <fullName evidence="6">BHLH domain-containing protein</fullName>
    </recommendedName>
</protein>
<dbReference type="CDD" id="cd11393">
    <property type="entry name" value="bHLH_AtbHLH_like"/>
    <property type="match status" value="1"/>
</dbReference>
<feature type="region of interest" description="Disordered" evidence="5">
    <location>
        <begin position="48"/>
        <end position="80"/>
    </location>
</feature>
<reference evidence="7" key="1">
    <citation type="journal article" date="2023" name="bioRxiv">
        <title>Improved chromosome-level genome assembly for marigold (Tagetes erecta).</title>
        <authorList>
            <person name="Jiang F."/>
            <person name="Yuan L."/>
            <person name="Wang S."/>
            <person name="Wang H."/>
            <person name="Xu D."/>
            <person name="Wang A."/>
            <person name="Fan W."/>
        </authorList>
    </citation>
    <scope>NUCLEOTIDE SEQUENCE</scope>
    <source>
        <strain evidence="7">WSJ</strain>
        <tissue evidence="7">Leaf</tissue>
    </source>
</reference>
<dbReference type="EMBL" id="JAUHHV010000007">
    <property type="protein sequence ID" value="KAK1418225.1"/>
    <property type="molecule type" value="Genomic_DNA"/>
</dbReference>
<dbReference type="PROSITE" id="PS50888">
    <property type="entry name" value="BHLH"/>
    <property type="match status" value="1"/>
</dbReference>
<gene>
    <name evidence="7" type="ORF">QVD17_27368</name>
    <name evidence="8" type="ORF">QVD17_27374</name>
</gene>
<comment type="caution">
    <text evidence="7">The sequence shown here is derived from an EMBL/GenBank/DDBJ whole genome shotgun (WGS) entry which is preliminary data.</text>
</comment>
<evidence type="ECO:0000256" key="2">
    <source>
        <dbReference type="ARBA" id="ARBA00023015"/>
    </source>
</evidence>
<dbReference type="GO" id="GO:0046983">
    <property type="term" value="F:protein dimerization activity"/>
    <property type="evidence" value="ECO:0007669"/>
    <property type="project" value="InterPro"/>
</dbReference>
<dbReference type="AlphaFoldDB" id="A0AAD8KEP4"/>
<comment type="subcellular location">
    <subcellularLocation>
        <location evidence="1">Nucleus</location>
    </subcellularLocation>
</comment>